<dbReference type="EC" id="5.2.1.8" evidence="3 12"/>
<gene>
    <name evidence="12 17" type="primary">tig</name>
    <name evidence="17" type="ORF">EELLY_v1c01580</name>
</gene>
<comment type="similarity">
    <text evidence="2 12 14">Belongs to the FKBP-type PPIase family. Tig subfamily.</text>
</comment>
<comment type="subcellular location">
    <subcellularLocation>
        <location evidence="12">Cytoplasm</location>
    </subcellularLocation>
    <text evidence="12">About half TF is bound to the ribosome near the polypeptide exit tunnel while the other half is free in the cytoplasm.</text>
</comment>
<dbReference type="AlphaFoldDB" id="A0A8E2QY90"/>
<evidence type="ECO:0000256" key="1">
    <source>
        <dbReference type="ARBA" id="ARBA00000971"/>
    </source>
</evidence>
<keyword evidence="18" id="KW-1185">Reference proteome</keyword>
<evidence type="ECO:0000256" key="5">
    <source>
        <dbReference type="ARBA" id="ARBA00022618"/>
    </source>
</evidence>
<evidence type="ECO:0000256" key="9">
    <source>
        <dbReference type="ARBA" id="ARBA00023306"/>
    </source>
</evidence>
<evidence type="ECO:0000313" key="17">
    <source>
        <dbReference type="EMBL" id="PPE04479.1"/>
    </source>
</evidence>
<keyword evidence="8 12" id="KW-0413">Isomerase</keyword>
<dbReference type="Proteomes" id="UP000239010">
    <property type="component" value="Unassembled WGS sequence"/>
</dbReference>
<dbReference type="Gene3D" id="3.10.50.40">
    <property type="match status" value="1"/>
</dbReference>
<dbReference type="GO" id="GO:0015031">
    <property type="term" value="P:protein transport"/>
    <property type="evidence" value="ECO:0007669"/>
    <property type="project" value="UniProtKB-UniRule"/>
</dbReference>
<keyword evidence="9 12" id="KW-0131">Cell cycle</keyword>
<accession>A0A8E2QY90</accession>
<dbReference type="InterPro" id="IPR027304">
    <property type="entry name" value="Trigger_fact/SurA_dom_sf"/>
</dbReference>
<evidence type="ECO:0000256" key="14">
    <source>
        <dbReference type="RuleBase" id="RU003914"/>
    </source>
</evidence>
<evidence type="ECO:0000256" key="3">
    <source>
        <dbReference type="ARBA" id="ARBA00013194"/>
    </source>
</evidence>
<evidence type="ECO:0000256" key="15">
    <source>
        <dbReference type="SAM" id="Coils"/>
    </source>
</evidence>
<dbReference type="InterPro" id="IPR046357">
    <property type="entry name" value="PPIase_dom_sf"/>
</dbReference>
<dbReference type="Pfam" id="PF05698">
    <property type="entry name" value="Trigger_C"/>
    <property type="match status" value="1"/>
</dbReference>
<evidence type="ECO:0000256" key="12">
    <source>
        <dbReference type="HAMAP-Rule" id="MF_00303"/>
    </source>
</evidence>
<dbReference type="HAMAP" id="MF_00303">
    <property type="entry name" value="Trigger_factor_Tig"/>
    <property type="match status" value="1"/>
</dbReference>
<evidence type="ECO:0000256" key="2">
    <source>
        <dbReference type="ARBA" id="ARBA00005464"/>
    </source>
</evidence>
<dbReference type="PIRSF" id="PIRSF003095">
    <property type="entry name" value="Trigger_factor"/>
    <property type="match status" value="1"/>
</dbReference>
<keyword evidence="7 12" id="KW-0143">Chaperone</keyword>
<dbReference type="EMBL" id="PHND01000001">
    <property type="protein sequence ID" value="PPE04479.1"/>
    <property type="molecule type" value="Genomic_DNA"/>
</dbReference>
<evidence type="ECO:0000256" key="6">
    <source>
        <dbReference type="ARBA" id="ARBA00023110"/>
    </source>
</evidence>
<dbReference type="InterPro" id="IPR036611">
    <property type="entry name" value="Trigger_fac_ribosome-bd_sf"/>
</dbReference>
<sequence>MKFTEQKVKEQGTGKWIVCIDGQEWTDVLKKAKNRVIANLEVPGFRKGKVPPAQVEKYVSPSKIYNEAYRMMISPAFDFARLQDVKVEPMNSPTPLPKKVSEKELVIEFIFDLKPEIKLGEYKNIKTIEKLKTEVTDEEIAATIDQYCEQFTMEKTKDAKESIVHGDAVIFDFEGFLDGVAFKGGEAKGHRLVIGSKQFIPGFEESMIGLKLGNHEIEVVFPNDYTPELANKKAIFKLNITEIKSRELPKKDDELAKDLNLPGVNTYKEFEARVKSDIQKQKETNLKNQFVNDLIVEIAKNSTIELPKSAIENQTADLKKQFEEELKKQNMDIKKYKKKTGLSDEQINEELKFDAIAKLQSYLITSEIRAKEKFEVSEKHLNAKYEMFASQFGIDVEQVKTMINPEILNGEIINELLVDFLYSNNG</sequence>
<comment type="domain">
    <text evidence="12">Consists of 3 domains; the N-terminus binds the ribosome, the middle domain has PPIase activity, while the C-terminus has intrinsic chaperone activity on its own.</text>
</comment>
<dbReference type="InterPro" id="IPR037041">
    <property type="entry name" value="Trigger_fac_C_sf"/>
</dbReference>
<dbReference type="SUPFAM" id="SSF54534">
    <property type="entry name" value="FKBP-like"/>
    <property type="match status" value="1"/>
</dbReference>
<evidence type="ECO:0000256" key="13">
    <source>
        <dbReference type="PROSITE-ProRule" id="PRU00277"/>
    </source>
</evidence>
<dbReference type="Pfam" id="PF00254">
    <property type="entry name" value="FKBP_C"/>
    <property type="match status" value="1"/>
</dbReference>
<dbReference type="NCBIfam" id="TIGR00115">
    <property type="entry name" value="tig"/>
    <property type="match status" value="1"/>
</dbReference>
<dbReference type="SUPFAM" id="SSF109998">
    <property type="entry name" value="Triger factor/SurA peptide-binding domain-like"/>
    <property type="match status" value="1"/>
</dbReference>
<feature type="domain" description="PPIase FKBP-type" evidence="16">
    <location>
        <begin position="166"/>
        <end position="223"/>
    </location>
</feature>
<dbReference type="InterPro" id="IPR008881">
    <property type="entry name" value="Trigger_fac_ribosome-bd_bac"/>
</dbReference>
<evidence type="ECO:0000256" key="10">
    <source>
        <dbReference type="ARBA" id="ARBA00024849"/>
    </source>
</evidence>
<name>A0A8E2QY90_9MOLU</name>
<organism evidence="17 18">
    <name type="scientific">Entomoplasma ellychniae</name>
    <dbReference type="NCBI Taxonomy" id="2114"/>
    <lineage>
        <taxon>Bacteria</taxon>
        <taxon>Bacillati</taxon>
        <taxon>Mycoplasmatota</taxon>
        <taxon>Mollicutes</taxon>
        <taxon>Entomoplasmatales</taxon>
        <taxon>Entomoplasmataceae</taxon>
        <taxon>Entomoplasma</taxon>
    </lineage>
</organism>
<dbReference type="GO" id="GO:0051301">
    <property type="term" value="P:cell division"/>
    <property type="evidence" value="ECO:0007669"/>
    <property type="project" value="UniProtKB-KW"/>
</dbReference>
<keyword evidence="5 12" id="KW-0132">Cell division</keyword>
<keyword evidence="15" id="KW-0175">Coiled coil</keyword>
<dbReference type="Gene3D" id="1.10.3120.10">
    <property type="entry name" value="Trigger factor, C-terminal domain"/>
    <property type="match status" value="1"/>
</dbReference>
<dbReference type="Gene3D" id="3.30.70.1050">
    <property type="entry name" value="Trigger factor ribosome-binding domain"/>
    <property type="match status" value="1"/>
</dbReference>
<evidence type="ECO:0000313" key="18">
    <source>
        <dbReference type="Proteomes" id="UP000239010"/>
    </source>
</evidence>
<dbReference type="SUPFAM" id="SSF102735">
    <property type="entry name" value="Trigger factor ribosome-binding domain"/>
    <property type="match status" value="1"/>
</dbReference>
<evidence type="ECO:0000256" key="4">
    <source>
        <dbReference type="ARBA" id="ARBA00016902"/>
    </source>
</evidence>
<dbReference type="PROSITE" id="PS50059">
    <property type="entry name" value="FKBP_PPIASE"/>
    <property type="match status" value="1"/>
</dbReference>
<dbReference type="FunFam" id="3.10.50.40:FF:000001">
    <property type="entry name" value="Trigger factor"/>
    <property type="match status" value="1"/>
</dbReference>
<dbReference type="GO" id="GO:0005737">
    <property type="term" value="C:cytoplasm"/>
    <property type="evidence" value="ECO:0007669"/>
    <property type="project" value="UniProtKB-SubCell"/>
</dbReference>
<dbReference type="GO" id="GO:0006457">
    <property type="term" value="P:protein folding"/>
    <property type="evidence" value="ECO:0007669"/>
    <property type="project" value="UniProtKB-UniRule"/>
</dbReference>
<protein>
    <recommendedName>
        <fullName evidence="4 12">Trigger factor</fullName>
        <shortName evidence="12">TF</shortName>
        <ecNumber evidence="3 12">5.2.1.8</ecNumber>
    </recommendedName>
    <alternativeName>
        <fullName evidence="11 12">PPIase</fullName>
    </alternativeName>
</protein>
<dbReference type="InterPro" id="IPR008880">
    <property type="entry name" value="Trigger_fac_C"/>
</dbReference>
<evidence type="ECO:0000259" key="16">
    <source>
        <dbReference type="PROSITE" id="PS50059"/>
    </source>
</evidence>
<comment type="caution">
    <text evidence="17">The sequence shown here is derived from an EMBL/GenBank/DDBJ whole genome shotgun (WGS) entry which is preliminary data.</text>
</comment>
<dbReference type="GO" id="GO:0003755">
    <property type="term" value="F:peptidyl-prolyl cis-trans isomerase activity"/>
    <property type="evidence" value="ECO:0007669"/>
    <property type="project" value="UniProtKB-UniRule"/>
</dbReference>
<evidence type="ECO:0000256" key="8">
    <source>
        <dbReference type="ARBA" id="ARBA00023235"/>
    </source>
</evidence>
<dbReference type="Pfam" id="PF05697">
    <property type="entry name" value="Trigger_N"/>
    <property type="match status" value="1"/>
</dbReference>
<evidence type="ECO:0000256" key="7">
    <source>
        <dbReference type="ARBA" id="ARBA00023186"/>
    </source>
</evidence>
<comment type="function">
    <text evidence="10 12">Involved in protein export. Acts as a chaperone by maintaining the newly synthesized protein in an open conformation. Functions as a peptidyl-prolyl cis-trans isomerase.</text>
</comment>
<reference evidence="17 18" key="1">
    <citation type="submission" date="2017-11" db="EMBL/GenBank/DDBJ databases">
        <title>Genome sequence of Entomoplasma ellychniae ELCN-1 (ATCC 43707).</title>
        <authorList>
            <person name="Lo W.-S."/>
            <person name="Gasparich G.E."/>
            <person name="Kuo C.-H."/>
        </authorList>
    </citation>
    <scope>NUCLEOTIDE SEQUENCE [LARGE SCALE GENOMIC DNA]</scope>
    <source>
        <strain evidence="17 18">ELCN-1</strain>
    </source>
</reference>
<keyword evidence="12" id="KW-0963">Cytoplasm</keyword>
<dbReference type="InterPro" id="IPR001179">
    <property type="entry name" value="PPIase_FKBP_dom"/>
</dbReference>
<feature type="coiled-coil region" evidence="15">
    <location>
        <begin position="308"/>
        <end position="339"/>
    </location>
</feature>
<proteinExistence type="inferred from homology"/>
<keyword evidence="6 12" id="KW-0697">Rotamase</keyword>
<evidence type="ECO:0000256" key="11">
    <source>
        <dbReference type="ARBA" id="ARBA00029986"/>
    </source>
</evidence>
<dbReference type="InterPro" id="IPR005215">
    <property type="entry name" value="Trig_fac"/>
</dbReference>
<dbReference type="RefSeq" id="WP_104205628.1">
    <property type="nucleotide sequence ID" value="NZ_PHND01000001.1"/>
</dbReference>
<comment type="catalytic activity">
    <reaction evidence="1 12 13">
        <text>[protein]-peptidylproline (omega=180) = [protein]-peptidylproline (omega=0)</text>
        <dbReference type="Rhea" id="RHEA:16237"/>
        <dbReference type="Rhea" id="RHEA-COMP:10747"/>
        <dbReference type="Rhea" id="RHEA-COMP:10748"/>
        <dbReference type="ChEBI" id="CHEBI:83833"/>
        <dbReference type="ChEBI" id="CHEBI:83834"/>
        <dbReference type="EC" id="5.2.1.8"/>
    </reaction>
</comment>